<dbReference type="PROSITE" id="PS51711">
    <property type="entry name" value="G_FEOB"/>
    <property type="match status" value="1"/>
</dbReference>
<keyword evidence="12" id="KW-0342">GTP-binding</keyword>
<keyword evidence="9 15" id="KW-1133">Transmembrane helix</keyword>
<evidence type="ECO:0000256" key="10">
    <source>
        <dbReference type="ARBA" id="ARBA00023004"/>
    </source>
</evidence>
<dbReference type="PANTHER" id="PTHR43185">
    <property type="entry name" value="FERROUS IRON TRANSPORT PROTEIN B"/>
    <property type="match status" value="1"/>
</dbReference>
<evidence type="ECO:0000256" key="2">
    <source>
        <dbReference type="ARBA" id="ARBA00022371"/>
    </source>
</evidence>
<dbReference type="InterPro" id="IPR011640">
    <property type="entry name" value="Fe2_transport_prot_B_C"/>
</dbReference>
<keyword evidence="8" id="KW-0547">Nucleotide-binding</keyword>
<feature type="transmembrane region" description="Helical" evidence="15">
    <location>
        <begin position="500"/>
        <end position="519"/>
    </location>
</feature>
<organism evidence="17 18">
    <name type="scientific">Merdimmobilis hominis</name>
    <dbReference type="NCBI Taxonomy" id="2897707"/>
    <lineage>
        <taxon>Bacteria</taxon>
        <taxon>Bacillati</taxon>
        <taxon>Bacillota</taxon>
        <taxon>Clostridia</taxon>
        <taxon>Eubacteriales</taxon>
        <taxon>Oscillospiraceae</taxon>
        <taxon>Merdimmobilis</taxon>
    </lineage>
</organism>
<dbReference type="Pfam" id="PF07670">
    <property type="entry name" value="Gate"/>
    <property type="match status" value="2"/>
</dbReference>
<dbReference type="InterPro" id="IPR030389">
    <property type="entry name" value="G_FEOB_dom"/>
</dbReference>
<feature type="transmembrane region" description="Helical" evidence="15">
    <location>
        <begin position="227"/>
        <end position="248"/>
    </location>
</feature>
<dbReference type="SUPFAM" id="SSF52540">
    <property type="entry name" value="P-loop containing nucleoside triphosphate hydrolases"/>
    <property type="match status" value="1"/>
</dbReference>
<keyword evidence="13 15" id="KW-0472">Membrane</keyword>
<evidence type="ECO:0000256" key="7">
    <source>
        <dbReference type="ARBA" id="ARBA00022692"/>
    </source>
</evidence>
<dbReference type="CDD" id="cd01879">
    <property type="entry name" value="FeoB"/>
    <property type="match status" value="1"/>
</dbReference>
<feature type="transmembrane region" description="Helical" evidence="15">
    <location>
        <begin position="607"/>
        <end position="627"/>
    </location>
</feature>
<dbReference type="InterPro" id="IPR050860">
    <property type="entry name" value="FeoB_GTPase"/>
</dbReference>
<keyword evidence="6" id="KW-0997">Cell inner membrane</keyword>
<evidence type="ECO:0000256" key="6">
    <source>
        <dbReference type="ARBA" id="ARBA00022519"/>
    </source>
</evidence>
<sequence>MRIALTGNPNSGKTTMYNALTGRNEKVGNWAGVTVEKKEYPIKKSYYAGGEQLIAVDLPGAYSMSPFTSEESITSSYVKKENPDVIINIVDSTNLSRSLFFTTQLLELGIPVVVALNKSDVNKKKETKIDAEKLSEKLGCPVVETVSISAEGLKAVVTQAAAQVGTDQTAPFHQGNIDLTDKKAVEAADRKRFDFVNGIVKEVETRKVLTKDKNLNDKIDRVLTNKWLGIPIFAVVMFLVFEISQTYLGTWIAEGVELPNGTFIPGLVPLLEMFQGWIGGLMEGANPLLSALLVDGVIGGVIAVVGFLPLVMVMYFLIAILEDCGYMSRVAVVLDPIFKKVGLSGKSVIPFVITIGCAVPGIMASRTIRNDRERRATAMLAPFMPCGAKIPVIALFAGAFFDNAGWVSATMYLSGIVLIFLGALLVNKIAGYKNRKSFFIIELPEYKAPSLWFAFKAMCSRGWAYIVKAATIILLCNTAVQIMQTFNWSFGVAETSDSSILASIAGPFAYLLVPIVGVVSWQLAAAAVTGFIAKENVVGTLAVCFVGLENLIDADELALIEGAGAEAASIIAITKVAALAYLMFNLYTPPCFAAIGAMNSEMKSSKWVWGAIGLQLGVGYTVGYAVYTIGTLITAPETLNVGAALAGLAAVAVFAAVIIGLIRNTNKKLKTEYALDNAGKAYAASKS</sequence>
<dbReference type="AlphaFoldDB" id="A0A938X6W5"/>
<dbReference type="GO" id="GO:0015093">
    <property type="term" value="F:ferrous iron transmembrane transporter activity"/>
    <property type="evidence" value="ECO:0007669"/>
    <property type="project" value="InterPro"/>
</dbReference>
<reference evidence="17" key="1">
    <citation type="submission" date="2020-08" db="EMBL/GenBank/DDBJ databases">
        <authorList>
            <person name="Cejkova D."/>
            <person name="Kubasova T."/>
            <person name="Jahodarova E."/>
            <person name="Rychlik I."/>
        </authorList>
    </citation>
    <scope>NUCLEOTIDE SEQUENCE</scope>
    <source>
        <strain evidence="17">An559</strain>
    </source>
</reference>
<keyword evidence="11" id="KW-0406">Ion transport</keyword>
<evidence type="ECO:0000313" key="17">
    <source>
        <dbReference type="EMBL" id="MBM6921035.1"/>
    </source>
</evidence>
<keyword evidence="18" id="KW-1185">Reference proteome</keyword>
<dbReference type="Proteomes" id="UP000774750">
    <property type="component" value="Unassembled WGS sequence"/>
</dbReference>
<evidence type="ECO:0000256" key="8">
    <source>
        <dbReference type="ARBA" id="ARBA00022741"/>
    </source>
</evidence>
<evidence type="ECO:0000259" key="16">
    <source>
        <dbReference type="PROSITE" id="PS51711"/>
    </source>
</evidence>
<dbReference type="InterPro" id="IPR011642">
    <property type="entry name" value="Gate_dom"/>
</dbReference>
<evidence type="ECO:0000256" key="5">
    <source>
        <dbReference type="ARBA" id="ARBA00022496"/>
    </source>
</evidence>
<feature type="transmembrane region" description="Helical" evidence="15">
    <location>
        <begin position="380"/>
        <end position="400"/>
    </location>
</feature>
<keyword evidence="7 15" id="KW-0812">Transmembrane</keyword>
<keyword evidence="4" id="KW-1003">Cell membrane</keyword>
<dbReference type="InterPro" id="IPR027417">
    <property type="entry name" value="P-loop_NTPase"/>
</dbReference>
<evidence type="ECO:0000256" key="15">
    <source>
        <dbReference type="SAM" id="Phobius"/>
    </source>
</evidence>
<evidence type="ECO:0000313" key="18">
    <source>
        <dbReference type="Proteomes" id="UP000774750"/>
    </source>
</evidence>
<evidence type="ECO:0000256" key="14">
    <source>
        <dbReference type="ARBA" id="ARBA00031200"/>
    </source>
</evidence>
<evidence type="ECO:0000256" key="13">
    <source>
        <dbReference type="ARBA" id="ARBA00023136"/>
    </source>
</evidence>
<evidence type="ECO:0000256" key="9">
    <source>
        <dbReference type="ARBA" id="ARBA00022989"/>
    </source>
</evidence>
<feature type="domain" description="FeoB-type G" evidence="16">
    <location>
        <begin position="1"/>
        <end position="166"/>
    </location>
</feature>
<protein>
    <recommendedName>
        <fullName evidence="2">Fe(2+) transporter FeoB</fullName>
    </recommendedName>
    <alternativeName>
        <fullName evidence="14">Ferrous iron transport protein B</fullName>
    </alternativeName>
</protein>
<dbReference type="Pfam" id="PF07664">
    <property type="entry name" value="FeoB_C"/>
    <property type="match status" value="1"/>
</dbReference>
<keyword evidence="10" id="KW-0408">Iron</keyword>
<feature type="transmembrane region" description="Helical" evidence="15">
    <location>
        <begin position="639"/>
        <end position="662"/>
    </location>
</feature>
<dbReference type="PANTHER" id="PTHR43185:SF1">
    <property type="entry name" value="FE(2+) TRANSPORTER FEOB"/>
    <property type="match status" value="1"/>
</dbReference>
<dbReference type="GO" id="GO:0005886">
    <property type="term" value="C:plasma membrane"/>
    <property type="evidence" value="ECO:0007669"/>
    <property type="project" value="UniProtKB-SubCell"/>
</dbReference>
<feature type="transmembrane region" description="Helical" evidence="15">
    <location>
        <begin position="462"/>
        <end position="480"/>
    </location>
</feature>
<dbReference type="EMBL" id="JACJKY010000010">
    <property type="protein sequence ID" value="MBM6921035.1"/>
    <property type="molecule type" value="Genomic_DNA"/>
</dbReference>
<evidence type="ECO:0000256" key="1">
    <source>
        <dbReference type="ARBA" id="ARBA00004429"/>
    </source>
</evidence>
<feature type="transmembrane region" description="Helical" evidence="15">
    <location>
        <begin position="292"/>
        <end position="318"/>
    </location>
</feature>
<evidence type="ECO:0000256" key="12">
    <source>
        <dbReference type="ARBA" id="ARBA00023134"/>
    </source>
</evidence>
<dbReference type="Pfam" id="PF02421">
    <property type="entry name" value="FeoB_N"/>
    <property type="match status" value="1"/>
</dbReference>
<feature type="transmembrane region" description="Helical" evidence="15">
    <location>
        <begin position="526"/>
        <end position="548"/>
    </location>
</feature>
<dbReference type="FunFam" id="3.40.50.300:FF:000426">
    <property type="entry name" value="Ferrous iron transport protein B"/>
    <property type="match status" value="1"/>
</dbReference>
<feature type="transmembrane region" description="Helical" evidence="15">
    <location>
        <begin position="406"/>
        <end position="426"/>
    </location>
</feature>
<name>A0A938X6W5_9FIRM</name>
<feature type="transmembrane region" description="Helical" evidence="15">
    <location>
        <begin position="568"/>
        <end position="587"/>
    </location>
</feature>
<keyword evidence="3" id="KW-0813">Transport</keyword>
<comment type="caution">
    <text evidence="17">The sequence shown here is derived from an EMBL/GenBank/DDBJ whole genome shotgun (WGS) entry which is preliminary data.</text>
</comment>
<keyword evidence="5" id="KW-0410">Iron transport</keyword>
<dbReference type="RefSeq" id="WP_204446565.1">
    <property type="nucleotide sequence ID" value="NZ_JACJKY010000010.1"/>
</dbReference>
<comment type="subcellular location">
    <subcellularLocation>
        <location evidence="1">Cell inner membrane</location>
        <topology evidence="1">Multi-pass membrane protein</topology>
    </subcellularLocation>
</comment>
<dbReference type="Gene3D" id="3.40.50.300">
    <property type="entry name" value="P-loop containing nucleotide triphosphate hydrolases"/>
    <property type="match status" value="1"/>
</dbReference>
<proteinExistence type="predicted"/>
<evidence type="ECO:0000256" key="3">
    <source>
        <dbReference type="ARBA" id="ARBA00022448"/>
    </source>
</evidence>
<gene>
    <name evidence="17" type="ORF">H6A12_07710</name>
</gene>
<evidence type="ECO:0000256" key="11">
    <source>
        <dbReference type="ARBA" id="ARBA00023065"/>
    </source>
</evidence>
<accession>A0A938X6W5</accession>
<reference evidence="17" key="2">
    <citation type="journal article" date="2021" name="Sci. Rep.">
        <title>The distribution of antibiotic resistance genes in chicken gut microbiota commensals.</title>
        <authorList>
            <person name="Juricova H."/>
            <person name="Matiasovicova J."/>
            <person name="Kubasova T."/>
            <person name="Cejkova D."/>
            <person name="Rychlik I."/>
        </authorList>
    </citation>
    <scope>NUCLEOTIDE SEQUENCE</scope>
    <source>
        <strain evidence="17">An559</strain>
    </source>
</reference>
<evidence type="ECO:0000256" key="4">
    <source>
        <dbReference type="ARBA" id="ARBA00022475"/>
    </source>
</evidence>
<dbReference type="GO" id="GO:0005525">
    <property type="term" value="F:GTP binding"/>
    <property type="evidence" value="ECO:0007669"/>
    <property type="project" value="UniProtKB-KW"/>
</dbReference>